<organism evidence="2">
    <name type="scientific">Rosellinia necatrix</name>
    <name type="common">White root-rot fungus</name>
    <dbReference type="NCBI Taxonomy" id="77044"/>
    <lineage>
        <taxon>Eukaryota</taxon>
        <taxon>Fungi</taxon>
        <taxon>Dikarya</taxon>
        <taxon>Ascomycota</taxon>
        <taxon>Pezizomycotina</taxon>
        <taxon>Sordariomycetes</taxon>
        <taxon>Xylariomycetidae</taxon>
        <taxon>Xylariales</taxon>
        <taxon>Xylariaceae</taxon>
        <taxon>Rosellinia</taxon>
    </lineage>
</organism>
<evidence type="ECO:0000313" key="2">
    <source>
        <dbReference type="EMBL" id="GAW26201.1"/>
    </source>
</evidence>
<name>A0A1S8A830_ROSNE</name>
<dbReference type="AlphaFoldDB" id="A0A1S8A830"/>
<protein>
    <submittedName>
        <fullName evidence="2">Uncharacterized protein</fullName>
    </submittedName>
</protein>
<keyword evidence="3" id="KW-1185">Reference proteome</keyword>
<reference evidence="2" key="1">
    <citation type="submission" date="2016-03" db="EMBL/GenBank/DDBJ databases">
        <title>Draft genome sequence of Rosellinia necatrix.</title>
        <authorList>
            <person name="Kanematsu S."/>
        </authorList>
    </citation>
    <scope>NUCLEOTIDE SEQUENCE [LARGE SCALE GENOMIC DNA]</scope>
    <source>
        <strain evidence="2">W97</strain>
    </source>
</reference>
<feature type="compositionally biased region" description="Acidic residues" evidence="1">
    <location>
        <begin position="11"/>
        <end position="22"/>
    </location>
</feature>
<sequence>MADYNNSQAVEDVDYSGAEDESSAVPGSLQTTELIRLVRTTAGRDLYVGSVAKCALSQSNWGGLLAAAPDALGRLGQCFILASDPLAASLILPQSTDLK</sequence>
<evidence type="ECO:0000256" key="1">
    <source>
        <dbReference type="SAM" id="MobiDB-lite"/>
    </source>
</evidence>
<dbReference type="EMBL" id="DF977469">
    <property type="protein sequence ID" value="GAW26201.1"/>
    <property type="molecule type" value="Genomic_DNA"/>
</dbReference>
<proteinExistence type="predicted"/>
<dbReference type="Proteomes" id="UP000054516">
    <property type="component" value="Unassembled WGS sequence"/>
</dbReference>
<gene>
    <name evidence="2" type="ORF">SAMD00023353_2400530</name>
</gene>
<feature type="region of interest" description="Disordered" evidence="1">
    <location>
        <begin position="1"/>
        <end position="27"/>
    </location>
</feature>
<accession>A0A1S8A830</accession>
<dbReference type="OrthoDB" id="5406275at2759"/>
<dbReference type="STRING" id="77044.A0A1S8A830"/>
<evidence type="ECO:0000313" key="3">
    <source>
        <dbReference type="Proteomes" id="UP000054516"/>
    </source>
</evidence>